<dbReference type="AlphaFoldDB" id="A0A9W4DY90"/>
<organism evidence="5 6">
    <name type="scientific">Actinacidiphila cocklensis</name>
    <dbReference type="NCBI Taxonomy" id="887465"/>
    <lineage>
        <taxon>Bacteria</taxon>
        <taxon>Bacillati</taxon>
        <taxon>Actinomycetota</taxon>
        <taxon>Actinomycetes</taxon>
        <taxon>Kitasatosporales</taxon>
        <taxon>Streptomycetaceae</taxon>
        <taxon>Actinacidiphila</taxon>
    </lineage>
</organism>
<proteinExistence type="predicted"/>
<sequence length="343" mass="35977">MMSDTLRPSRPRPPLDETKAGITTGALARQIGVSPTTLRSWDRRYGLGPAVRDDGRHRRWTPRDVAVLEEMCRLTARGLAPAEAARLARQGDGTAELALSTDPLTEGQSPARDEGTAPSDGGARRECKGLVRAAVRLDAVTVQASLAAAVHRHGLVTAWQEVMVPALRAAGRRWASSGDRYVEVEHLLSWHVSSILRAETLAAPLPDPARGTALLACVPAELHTLPLEALNAAAVRAGVATRILGGAVPAEALATAAQRTGPQALVLWSQSRSTSSEPLARHLAAAQWGVRGAMTRPLVMTAGPGWTSDVAGTVRPRTLPEAMRLLRGACGGGAAVATPVPGT</sequence>
<dbReference type="PROSITE" id="PS50937">
    <property type="entry name" value="HTH_MERR_2"/>
    <property type="match status" value="1"/>
</dbReference>
<dbReference type="GO" id="GO:0031419">
    <property type="term" value="F:cobalamin binding"/>
    <property type="evidence" value="ECO:0007669"/>
    <property type="project" value="InterPro"/>
</dbReference>
<evidence type="ECO:0000256" key="2">
    <source>
        <dbReference type="SAM" id="MobiDB-lite"/>
    </source>
</evidence>
<dbReference type="Gene3D" id="1.10.1660.10">
    <property type="match status" value="1"/>
</dbReference>
<dbReference type="InterPro" id="IPR003759">
    <property type="entry name" value="Cbl-bd_cap"/>
</dbReference>
<dbReference type="InterPro" id="IPR000551">
    <property type="entry name" value="MerR-type_HTH_dom"/>
</dbReference>
<comment type="caution">
    <text evidence="5">The sequence shown here is derived from an EMBL/GenBank/DDBJ whole genome shotgun (WGS) entry which is preliminary data.</text>
</comment>
<accession>A0A9W4DY90</accession>
<evidence type="ECO:0000256" key="1">
    <source>
        <dbReference type="ARBA" id="ARBA00023125"/>
    </source>
</evidence>
<dbReference type="Proteomes" id="UP001152519">
    <property type="component" value="Unassembled WGS sequence"/>
</dbReference>
<dbReference type="GO" id="GO:0003677">
    <property type="term" value="F:DNA binding"/>
    <property type="evidence" value="ECO:0007669"/>
    <property type="project" value="UniProtKB-KW"/>
</dbReference>
<dbReference type="Pfam" id="PF13411">
    <property type="entry name" value="MerR_1"/>
    <property type="match status" value="1"/>
</dbReference>
<dbReference type="PANTHER" id="PTHR30204:SF97">
    <property type="entry name" value="MERR FAMILY REGULATORY PROTEIN"/>
    <property type="match status" value="1"/>
</dbReference>
<protein>
    <submittedName>
        <fullName evidence="5">Transcriptional regulator</fullName>
    </submittedName>
</protein>
<dbReference type="InterPro" id="IPR006158">
    <property type="entry name" value="Cobalamin-bd"/>
</dbReference>
<keyword evidence="6" id="KW-1185">Reference proteome</keyword>
<name>A0A9W4DY90_9ACTN</name>
<dbReference type="CDD" id="cd01104">
    <property type="entry name" value="HTH_MlrA-CarA"/>
    <property type="match status" value="1"/>
</dbReference>
<dbReference type="Gene3D" id="3.40.50.280">
    <property type="entry name" value="Cobalamin-binding domain"/>
    <property type="match status" value="1"/>
</dbReference>
<dbReference type="SUPFAM" id="SSF46955">
    <property type="entry name" value="Putative DNA-binding domain"/>
    <property type="match status" value="1"/>
</dbReference>
<reference evidence="5" key="1">
    <citation type="submission" date="2021-05" db="EMBL/GenBank/DDBJ databases">
        <authorList>
            <person name="Arsene-Ploetze F."/>
        </authorList>
    </citation>
    <scope>NUCLEOTIDE SEQUENCE</scope>
    <source>
        <strain evidence="5">DSM 42138</strain>
    </source>
</reference>
<gene>
    <name evidence="5" type="ORF">SCOCK_660026</name>
</gene>
<dbReference type="GO" id="GO:0046872">
    <property type="term" value="F:metal ion binding"/>
    <property type="evidence" value="ECO:0007669"/>
    <property type="project" value="InterPro"/>
</dbReference>
<dbReference type="InterPro" id="IPR036724">
    <property type="entry name" value="Cobalamin-bd_sf"/>
</dbReference>
<evidence type="ECO:0000313" key="5">
    <source>
        <dbReference type="EMBL" id="CAG6398208.1"/>
    </source>
</evidence>
<dbReference type="PANTHER" id="PTHR30204">
    <property type="entry name" value="REDOX-CYCLING DRUG-SENSING TRANSCRIPTIONAL ACTIVATOR SOXR"/>
    <property type="match status" value="1"/>
</dbReference>
<feature type="domain" description="HTH merR-type" evidence="3">
    <location>
        <begin position="21"/>
        <end position="90"/>
    </location>
</feature>
<dbReference type="InterPro" id="IPR009061">
    <property type="entry name" value="DNA-bd_dom_put_sf"/>
</dbReference>
<dbReference type="InterPro" id="IPR047057">
    <property type="entry name" value="MerR_fam"/>
</dbReference>
<evidence type="ECO:0000259" key="4">
    <source>
        <dbReference type="PROSITE" id="PS51332"/>
    </source>
</evidence>
<keyword evidence="1" id="KW-0238">DNA-binding</keyword>
<feature type="domain" description="B12-binding" evidence="4">
    <location>
        <begin position="210"/>
        <end position="337"/>
    </location>
</feature>
<dbReference type="SMART" id="SM00422">
    <property type="entry name" value="HTH_MERR"/>
    <property type="match status" value="1"/>
</dbReference>
<dbReference type="Pfam" id="PF02607">
    <property type="entry name" value="B12-binding_2"/>
    <property type="match status" value="1"/>
</dbReference>
<dbReference type="PROSITE" id="PS51332">
    <property type="entry name" value="B12_BINDING"/>
    <property type="match status" value="1"/>
</dbReference>
<dbReference type="SUPFAM" id="SSF52242">
    <property type="entry name" value="Cobalamin (vitamin B12)-binding domain"/>
    <property type="match status" value="1"/>
</dbReference>
<dbReference type="InterPro" id="IPR036594">
    <property type="entry name" value="Meth_synthase_dom"/>
</dbReference>
<feature type="region of interest" description="Disordered" evidence="2">
    <location>
        <begin position="1"/>
        <end position="24"/>
    </location>
</feature>
<evidence type="ECO:0000313" key="6">
    <source>
        <dbReference type="Proteomes" id="UP001152519"/>
    </source>
</evidence>
<feature type="region of interest" description="Disordered" evidence="2">
    <location>
        <begin position="100"/>
        <end position="124"/>
    </location>
</feature>
<dbReference type="Gene3D" id="1.10.1240.10">
    <property type="entry name" value="Methionine synthase domain"/>
    <property type="match status" value="1"/>
</dbReference>
<evidence type="ECO:0000259" key="3">
    <source>
        <dbReference type="PROSITE" id="PS50937"/>
    </source>
</evidence>
<dbReference type="EMBL" id="CAJSLV010000099">
    <property type="protein sequence ID" value="CAG6398208.1"/>
    <property type="molecule type" value="Genomic_DNA"/>
</dbReference>
<dbReference type="GO" id="GO:0003700">
    <property type="term" value="F:DNA-binding transcription factor activity"/>
    <property type="evidence" value="ECO:0007669"/>
    <property type="project" value="InterPro"/>
</dbReference>